<protein>
    <submittedName>
        <fullName evidence="6">Crp/Fnr family transcriptional regulator</fullName>
    </submittedName>
</protein>
<evidence type="ECO:0000259" key="5">
    <source>
        <dbReference type="PROSITE" id="PS51063"/>
    </source>
</evidence>
<dbReference type="PRINTS" id="PR00034">
    <property type="entry name" value="HTHCRP"/>
</dbReference>
<dbReference type="Gene3D" id="1.10.10.10">
    <property type="entry name" value="Winged helix-like DNA-binding domain superfamily/Winged helix DNA-binding domain"/>
    <property type="match status" value="1"/>
</dbReference>
<dbReference type="InterPro" id="IPR036390">
    <property type="entry name" value="WH_DNA-bd_sf"/>
</dbReference>
<dbReference type="InterPro" id="IPR018490">
    <property type="entry name" value="cNMP-bd_dom_sf"/>
</dbReference>
<comment type="caution">
    <text evidence="6">The sequence shown here is derived from an EMBL/GenBank/DDBJ whole genome shotgun (WGS) entry which is preliminary data.</text>
</comment>
<feature type="domain" description="HTH crp-type" evidence="5">
    <location>
        <begin position="155"/>
        <end position="229"/>
    </location>
</feature>
<dbReference type="InterPro" id="IPR014710">
    <property type="entry name" value="RmlC-like_jellyroll"/>
</dbReference>
<proteinExistence type="predicted"/>
<dbReference type="Proteomes" id="UP000754750">
    <property type="component" value="Unassembled WGS sequence"/>
</dbReference>
<dbReference type="SUPFAM" id="SSF46785">
    <property type="entry name" value="Winged helix' DNA-binding domain"/>
    <property type="match status" value="1"/>
</dbReference>
<dbReference type="EMBL" id="SVNY01000002">
    <property type="protein sequence ID" value="MBE6832951.1"/>
    <property type="molecule type" value="Genomic_DNA"/>
</dbReference>
<evidence type="ECO:0000313" key="7">
    <source>
        <dbReference type="Proteomes" id="UP000754750"/>
    </source>
</evidence>
<dbReference type="InterPro" id="IPR018335">
    <property type="entry name" value="Tscrpt_reg_HTH_Crp-type_CS"/>
</dbReference>
<sequence>MNCNLKCINCLKELCVHKVPLFSALEHEDLEEIAGRMSYRKYEKGEIILAQDAKPHGITIIRKGSAKACRIAPDGQEKILYLFSKNDFFGEQYLFGDERASYHVVALQKAETCSFSREHFQQMILSRPLLARQCIEELGRRVIALEQVAQNAGSQKTDSRIALLLLEFGRKYGMVTEQGLSVLLPLSREGIANYLGIARETLSRKLNQLEGDGMICSVGNKRITLLQPQLLAAMANGETAASTA</sequence>
<name>A0A928Q3I5_9FIRM</name>
<dbReference type="PROSITE" id="PS00042">
    <property type="entry name" value="HTH_CRP_1"/>
    <property type="match status" value="1"/>
</dbReference>
<dbReference type="CDD" id="cd00038">
    <property type="entry name" value="CAP_ED"/>
    <property type="match status" value="1"/>
</dbReference>
<accession>A0A928Q3I5</accession>
<dbReference type="InterPro" id="IPR036388">
    <property type="entry name" value="WH-like_DNA-bd_sf"/>
</dbReference>
<dbReference type="Gene3D" id="2.60.120.10">
    <property type="entry name" value="Jelly Rolls"/>
    <property type="match status" value="1"/>
</dbReference>
<dbReference type="PANTHER" id="PTHR24567:SF26">
    <property type="entry name" value="REGULATORY PROTEIN YEIL"/>
    <property type="match status" value="1"/>
</dbReference>
<dbReference type="GO" id="GO:0003677">
    <property type="term" value="F:DNA binding"/>
    <property type="evidence" value="ECO:0007669"/>
    <property type="project" value="UniProtKB-KW"/>
</dbReference>
<evidence type="ECO:0000313" key="6">
    <source>
        <dbReference type="EMBL" id="MBE6832951.1"/>
    </source>
</evidence>
<dbReference type="PANTHER" id="PTHR24567">
    <property type="entry name" value="CRP FAMILY TRANSCRIPTIONAL REGULATORY PROTEIN"/>
    <property type="match status" value="1"/>
</dbReference>
<dbReference type="InterPro" id="IPR050397">
    <property type="entry name" value="Env_Response_Regulators"/>
</dbReference>
<dbReference type="CDD" id="cd00092">
    <property type="entry name" value="HTH_CRP"/>
    <property type="match status" value="1"/>
</dbReference>
<dbReference type="SUPFAM" id="SSF51206">
    <property type="entry name" value="cAMP-binding domain-like"/>
    <property type="match status" value="1"/>
</dbReference>
<reference evidence="6" key="1">
    <citation type="submission" date="2019-04" db="EMBL/GenBank/DDBJ databases">
        <title>Evolution of Biomass-Degrading Anaerobic Consortia Revealed by Metagenomics.</title>
        <authorList>
            <person name="Peng X."/>
        </authorList>
    </citation>
    <scope>NUCLEOTIDE SEQUENCE</scope>
    <source>
        <strain evidence="6">SIG551</strain>
    </source>
</reference>
<gene>
    <name evidence="6" type="ORF">E7512_05120</name>
</gene>
<evidence type="ECO:0000256" key="2">
    <source>
        <dbReference type="ARBA" id="ARBA00023125"/>
    </source>
</evidence>
<feature type="domain" description="Cyclic nucleotide-binding" evidence="4">
    <location>
        <begin position="21"/>
        <end position="141"/>
    </location>
</feature>
<dbReference type="PROSITE" id="PS51063">
    <property type="entry name" value="HTH_CRP_2"/>
    <property type="match status" value="1"/>
</dbReference>
<evidence type="ECO:0000256" key="3">
    <source>
        <dbReference type="ARBA" id="ARBA00023163"/>
    </source>
</evidence>
<keyword evidence="1" id="KW-0805">Transcription regulation</keyword>
<organism evidence="6 7">
    <name type="scientific">Faecalispora sporosphaeroides</name>
    <dbReference type="NCBI Taxonomy" id="1549"/>
    <lineage>
        <taxon>Bacteria</taxon>
        <taxon>Bacillati</taxon>
        <taxon>Bacillota</taxon>
        <taxon>Clostridia</taxon>
        <taxon>Eubacteriales</taxon>
        <taxon>Oscillospiraceae</taxon>
        <taxon>Faecalispora</taxon>
    </lineage>
</organism>
<evidence type="ECO:0000259" key="4">
    <source>
        <dbReference type="PROSITE" id="PS50042"/>
    </source>
</evidence>
<dbReference type="GO" id="GO:0005829">
    <property type="term" value="C:cytosol"/>
    <property type="evidence" value="ECO:0007669"/>
    <property type="project" value="TreeGrafter"/>
</dbReference>
<dbReference type="Pfam" id="PF13545">
    <property type="entry name" value="HTH_Crp_2"/>
    <property type="match status" value="1"/>
</dbReference>
<dbReference type="RefSeq" id="WP_020071760.1">
    <property type="nucleotide sequence ID" value="NZ_JBKWRC010000001.1"/>
</dbReference>
<keyword evidence="3" id="KW-0804">Transcription</keyword>
<dbReference type="Pfam" id="PF00027">
    <property type="entry name" value="cNMP_binding"/>
    <property type="match status" value="1"/>
</dbReference>
<dbReference type="GO" id="GO:0003700">
    <property type="term" value="F:DNA-binding transcription factor activity"/>
    <property type="evidence" value="ECO:0007669"/>
    <property type="project" value="InterPro"/>
</dbReference>
<dbReference type="PROSITE" id="PS50042">
    <property type="entry name" value="CNMP_BINDING_3"/>
    <property type="match status" value="1"/>
</dbReference>
<dbReference type="InterPro" id="IPR000595">
    <property type="entry name" value="cNMP-bd_dom"/>
</dbReference>
<dbReference type="SMART" id="SM00419">
    <property type="entry name" value="HTH_CRP"/>
    <property type="match status" value="1"/>
</dbReference>
<evidence type="ECO:0000256" key="1">
    <source>
        <dbReference type="ARBA" id="ARBA00023015"/>
    </source>
</evidence>
<dbReference type="AlphaFoldDB" id="A0A928Q3I5"/>
<dbReference type="InterPro" id="IPR012318">
    <property type="entry name" value="HTH_CRP"/>
</dbReference>
<keyword evidence="2" id="KW-0238">DNA-binding</keyword>
<dbReference type="SMART" id="SM00100">
    <property type="entry name" value="cNMP"/>
    <property type="match status" value="1"/>
</dbReference>